<dbReference type="Proteomes" id="UP000297734">
    <property type="component" value="Unassembled WGS sequence"/>
</dbReference>
<evidence type="ECO:0000313" key="2">
    <source>
        <dbReference type="EMBL" id="TFY90954.1"/>
    </source>
</evidence>
<reference evidence="2 3" key="1">
    <citation type="journal article" date="2019" name="Syst. Appl. Microbiol.">
        <title>New species of pathogenic Pseudomonas isolated from citrus in Tunisia: Proposal of Pseudomonas kairouanensis sp. nov. and Pseudomonas nabeulensis sp. nov.</title>
        <authorList>
            <person name="Oueslati M."/>
            <person name="Mulet M."/>
            <person name="Gomila M."/>
            <person name="Berge O."/>
            <person name="Hajlaoui M.R."/>
            <person name="Lalucat J."/>
            <person name="Sadfi-Zouaoui N."/>
            <person name="Garcia-Valdes E."/>
        </authorList>
    </citation>
    <scope>NUCLEOTIDE SEQUENCE [LARGE SCALE GENOMIC DNA]</scope>
    <source>
        <strain evidence="2 3">E10B</strain>
    </source>
</reference>
<dbReference type="InterPro" id="IPR010255">
    <property type="entry name" value="Haem_peroxidase_sf"/>
</dbReference>
<dbReference type="AlphaFoldDB" id="A0A4Z0AXU1"/>
<dbReference type="GO" id="GO:0004601">
    <property type="term" value="F:peroxidase activity"/>
    <property type="evidence" value="ECO:0007669"/>
    <property type="project" value="InterPro"/>
</dbReference>
<dbReference type="RefSeq" id="WP_135309739.1">
    <property type="nucleotide sequence ID" value="NZ_QUZT01000039.1"/>
</dbReference>
<organism evidence="2 3">
    <name type="scientific">Pseudomonas nabeulensis</name>
    <dbReference type="NCBI Taxonomy" id="2293833"/>
    <lineage>
        <taxon>Bacteria</taxon>
        <taxon>Pseudomonadati</taxon>
        <taxon>Pseudomonadota</taxon>
        <taxon>Gammaproteobacteria</taxon>
        <taxon>Pseudomonadales</taxon>
        <taxon>Pseudomonadaceae</taxon>
        <taxon>Pseudomonas</taxon>
    </lineage>
</organism>
<dbReference type="GO" id="GO:0006979">
    <property type="term" value="P:response to oxidative stress"/>
    <property type="evidence" value="ECO:0007669"/>
    <property type="project" value="InterPro"/>
</dbReference>
<evidence type="ECO:0000256" key="1">
    <source>
        <dbReference type="SAM" id="SignalP"/>
    </source>
</evidence>
<gene>
    <name evidence="2" type="ORF">DYL61_19890</name>
</gene>
<dbReference type="EMBL" id="QUZT01000039">
    <property type="protein sequence ID" value="TFY90954.1"/>
    <property type="molecule type" value="Genomic_DNA"/>
</dbReference>
<feature type="chain" id="PRO_5021402715" description="Fap" evidence="1">
    <location>
        <begin position="29"/>
        <end position="151"/>
    </location>
</feature>
<keyword evidence="1" id="KW-0732">Signal</keyword>
<proteinExistence type="predicted"/>
<accession>A0A4Z0AXU1</accession>
<name>A0A4Z0AXU1_9PSED</name>
<dbReference type="OrthoDB" id="7024471at2"/>
<evidence type="ECO:0008006" key="4">
    <source>
        <dbReference type="Google" id="ProtNLM"/>
    </source>
</evidence>
<comment type="caution">
    <text evidence="2">The sequence shown here is derived from an EMBL/GenBank/DDBJ whole genome shotgun (WGS) entry which is preliminary data.</text>
</comment>
<feature type="signal peptide" evidence="1">
    <location>
        <begin position="1"/>
        <end position="28"/>
    </location>
</feature>
<dbReference type="SUPFAM" id="SSF48113">
    <property type="entry name" value="Heme-dependent peroxidases"/>
    <property type="match status" value="1"/>
</dbReference>
<dbReference type="GO" id="GO:0020037">
    <property type="term" value="F:heme binding"/>
    <property type="evidence" value="ECO:0007669"/>
    <property type="project" value="InterPro"/>
</dbReference>
<sequence>MVTHTQGSLSLLLISCVLSTSASLPVLAAGDGVIIIQRPVQGHMYGRTAGTDPNPTTANANPTIQILRATNNVELNDSDIAGISSGASITRTILPGGNLPGFSNNGSGVGLGAGAAASHSGSGGGIAGTINSAVSSGLAPLNNIGSMVGGR</sequence>
<keyword evidence="3" id="KW-1185">Reference proteome</keyword>
<evidence type="ECO:0000313" key="3">
    <source>
        <dbReference type="Proteomes" id="UP000297734"/>
    </source>
</evidence>
<protein>
    <recommendedName>
        <fullName evidence="4">Fap</fullName>
    </recommendedName>
</protein>